<feature type="region of interest" description="Disordered" evidence="1">
    <location>
        <begin position="155"/>
        <end position="184"/>
    </location>
</feature>
<protein>
    <recommendedName>
        <fullName evidence="5">GPI anchored cell wall protein</fullName>
    </recommendedName>
</protein>
<keyword evidence="2" id="KW-0732">Signal</keyword>
<organism evidence="3 4">
    <name type="scientific">Neoarthrinium moseri</name>
    <dbReference type="NCBI Taxonomy" id="1658444"/>
    <lineage>
        <taxon>Eukaryota</taxon>
        <taxon>Fungi</taxon>
        <taxon>Dikarya</taxon>
        <taxon>Ascomycota</taxon>
        <taxon>Pezizomycotina</taxon>
        <taxon>Sordariomycetes</taxon>
        <taxon>Xylariomycetidae</taxon>
        <taxon>Amphisphaeriales</taxon>
        <taxon>Apiosporaceae</taxon>
        <taxon>Neoarthrinium</taxon>
    </lineage>
</organism>
<evidence type="ECO:0000256" key="2">
    <source>
        <dbReference type="SAM" id="SignalP"/>
    </source>
</evidence>
<sequence length="212" mass="20953">MRTQQFALLSGLIHGAVAATPTTSVTSIFLPGFDTQSLVASVITAAPTATEYFLQCDSGNLMECGVGTGMTVTEGPSTFGLEFNGTDIAISEACALSGDNAVCTFSTPGGNVSTESGSGVKSMFLEVTITAGFAALSSASAAAASAAAAAAVKTEAVEPKTTATAPTASSTSKSDTTSETANGMGSAATRQLQWDMTVLLGLVALAGASVVL</sequence>
<dbReference type="EMBL" id="JAFIMR010000001">
    <property type="protein sequence ID" value="KAI1881457.1"/>
    <property type="molecule type" value="Genomic_DNA"/>
</dbReference>
<dbReference type="PANTHER" id="PTHR40640:SF1">
    <property type="entry name" value="ANCHORED GLYCOPROTEIN, PUTATIVE (AFU_ORTHOLOGUE AFUA_8G04860)-RELATED"/>
    <property type="match status" value="1"/>
</dbReference>
<evidence type="ECO:0000313" key="3">
    <source>
        <dbReference type="EMBL" id="KAI1881457.1"/>
    </source>
</evidence>
<evidence type="ECO:0000256" key="1">
    <source>
        <dbReference type="SAM" id="MobiDB-lite"/>
    </source>
</evidence>
<name>A0A9P9WYK7_9PEZI</name>
<feature type="compositionally biased region" description="Low complexity" evidence="1">
    <location>
        <begin position="155"/>
        <end position="181"/>
    </location>
</feature>
<proteinExistence type="predicted"/>
<keyword evidence="4" id="KW-1185">Reference proteome</keyword>
<accession>A0A9P9WYK7</accession>
<evidence type="ECO:0000313" key="4">
    <source>
        <dbReference type="Proteomes" id="UP000829685"/>
    </source>
</evidence>
<dbReference type="PANTHER" id="PTHR40640">
    <property type="entry name" value="ANCHORED GLYCOPROTEIN, PUTATIVE (AFU_ORTHOLOGUE AFUA_8G04860)-RELATED"/>
    <property type="match status" value="1"/>
</dbReference>
<evidence type="ECO:0008006" key="5">
    <source>
        <dbReference type="Google" id="ProtNLM"/>
    </source>
</evidence>
<feature type="chain" id="PRO_5040491796" description="GPI anchored cell wall protein" evidence="2">
    <location>
        <begin position="19"/>
        <end position="212"/>
    </location>
</feature>
<feature type="signal peptide" evidence="2">
    <location>
        <begin position="1"/>
        <end position="18"/>
    </location>
</feature>
<gene>
    <name evidence="3" type="ORF">JX265_000283</name>
</gene>
<dbReference type="AlphaFoldDB" id="A0A9P9WYK7"/>
<dbReference type="Proteomes" id="UP000829685">
    <property type="component" value="Unassembled WGS sequence"/>
</dbReference>
<comment type="caution">
    <text evidence="3">The sequence shown here is derived from an EMBL/GenBank/DDBJ whole genome shotgun (WGS) entry which is preliminary data.</text>
</comment>
<reference evidence="3" key="1">
    <citation type="submission" date="2021-03" db="EMBL/GenBank/DDBJ databases">
        <title>Revisited historic fungal species revealed as producer of novel bioactive compounds through whole genome sequencing and comparative genomics.</title>
        <authorList>
            <person name="Vignolle G.A."/>
            <person name="Hochenegger N."/>
            <person name="Mach R.L."/>
            <person name="Mach-Aigner A.R."/>
            <person name="Javad Rahimi M."/>
            <person name="Salim K.A."/>
            <person name="Chan C.M."/>
            <person name="Lim L.B.L."/>
            <person name="Cai F."/>
            <person name="Druzhinina I.S."/>
            <person name="U'Ren J.M."/>
            <person name="Derntl C."/>
        </authorList>
    </citation>
    <scope>NUCLEOTIDE SEQUENCE</scope>
    <source>
        <strain evidence="3">TUCIM 5799</strain>
    </source>
</reference>